<sequence>MLNNLNYLFLFQRLIKEGSLEVTLTNIFSLVISRDYIILDIENIKSLKKIIETISPKSENGKLKSFLEKIDDLKSFLSEISKIAEILVKEKKTFILKYNGEDILIFGYDAKGGIILKNIKIVNKWLLIKMLNEFKD</sequence>
<dbReference type="KEGG" id="mjh:JH146_0133"/>
<accession>A0A076LHH9</accession>
<gene>
    <name evidence="1" type="ORF">JH146_0133</name>
</gene>
<dbReference type="Proteomes" id="UP000028781">
    <property type="component" value="Chromosome"/>
</dbReference>
<dbReference type="HOGENOM" id="CLU_1881070_0_0_2"/>
<dbReference type="STRING" id="1301915.JH146_0133"/>
<name>A0A076LHH9_9EURY</name>
<proteinExistence type="predicted"/>
<dbReference type="GeneID" id="24890723"/>
<keyword evidence="2" id="KW-1185">Reference proteome</keyword>
<dbReference type="AlphaFoldDB" id="A0A076LHH9"/>
<organism evidence="1 2">
    <name type="scientific">Methanocaldococcus bathoardescens</name>
    <dbReference type="NCBI Taxonomy" id="1301915"/>
    <lineage>
        <taxon>Archaea</taxon>
        <taxon>Methanobacteriati</taxon>
        <taxon>Methanobacteriota</taxon>
        <taxon>Methanomada group</taxon>
        <taxon>Methanococci</taxon>
        <taxon>Methanococcales</taxon>
        <taxon>Methanocaldococcaceae</taxon>
        <taxon>Methanocaldococcus</taxon>
    </lineage>
</organism>
<evidence type="ECO:0000313" key="2">
    <source>
        <dbReference type="Proteomes" id="UP000028781"/>
    </source>
</evidence>
<dbReference type="EMBL" id="CP009149">
    <property type="protein sequence ID" value="AIJ04984.1"/>
    <property type="molecule type" value="Genomic_DNA"/>
</dbReference>
<protein>
    <submittedName>
        <fullName evidence="1">Uncharacterized protein</fullName>
    </submittedName>
</protein>
<dbReference type="OrthoDB" id="65819at2157"/>
<dbReference type="RefSeq" id="WP_048201196.1">
    <property type="nucleotide sequence ID" value="NZ_CP009149.1"/>
</dbReference>
<reference evidence="1 2" key="1">
    <citation type="journal article" date="2015" name="Int. J. Syst. Evol. Microbiol.">
        <title>M ethanocaldococcus bathoardescens sp. nov., a hyperthermophilic methanogen isolated from a volcanically active deep-sea hydrothermal vent.</title>
        <authorList>
            <person name="Stewart L.C."/>
            <person name="Jung J.H."/>
            <person name="Kim Y.T."/>
            <person name="Kwon S.W."/>
            <person name="Park C.S."/>
            <person name="Holden J.F."/>
        </authorList>
    </citation>
    <scope>NUCLEOTIDE SEQUENCE [LARGE SCALE GENOMIC DNA]</scope>
    <source>
        <strain evidence="1 2">JH146</strain>
    </source>
</reference>
<evidence type="ECO:0000313" key="1">
    <source>
        <dbReference type="EMBL" id="AIJ04984.1"/>
    </source>
</evidence>